<dbReference type="AlphaFoldDB" id="A0A1Q5PNC9"/>
<evidence type="ECO:0000256" key="2">
    <source>
        <dbReference type="SAM" id="Phobius"/>
    </source>
</evidence>
<feature type="domain" description="Leucine rich repeat variant" evidence="3">
    <location>
        <begin position="9"/>
        <end position="67"/>
    </location>
</feature>
<dbReference type="SUPFAM" id="SSF75011">
    <property type="entry name" value="3-carboxy-cis,cis-mucoante lactonizing enzyme"/>
    <property type="match status" value="1"/>
</dbReference>
<protein>
    <recommendedName>
        <fullName evidence="3">Leucine rich repeat variant domain-containing protein</fullName>
    </recommendedName>
</protein>
<feature type="compositionally biased region" description="Basic residues" evidence="1">
    <location>
        <begin position="138"/>
        <end position="152"/>
    </location>
</feature>
<sequence>MNYSSPSDPTTALLNNPNLDPAILGQVAAARADLWPLIAQHPAAYPELLQYLAANGDPQTAQIAASRLQSNNGHVGNQSGVLNQGNVGNHANEPKPKKRKPWLIALVSVLLLAMVGTGSYFGYTYFSGDDQKAPSAKQVKKTKPTKAAKKPLKKSEGKAQASTVEEEEKLDPNRNEITETDPAPSITKYSALSNDLVIHARQLAVLPDQLTKLKSRPHQSGTPGMPNDVLFTKDGQKVVFTYQDGFTVASISEDPEHPRVIFESPSNERYLAAAPRGNLLVTLNLNGQLGLRDKADPSQIIQSAQLDLAGIERCQFSEFKAGTREIHVACHGATGDKGFEVNLANGNVKTHPLWVTPVKRLQEYTGYPVYVAVPNGSNASVMRLSDNQKIMDISDATYAFGLSDGGIVVNYHPNGDKKRVFRKVIDPSGVTLYDGEFRRIAYDDWSTVDTKQLARNQAELNNSGMRTTYGGYAYVQKNGTWVFGKDFDGPIGDKFVFTNTGQIYPCSNISTAAKEGQCADDSGNVSAPAGNLPAWKSSVAPNTVGFWPYVGSNRVLIETPTGYEIWGL</sequence>
<dbReference type="Proteomes" id="UP000186785">
    <property type="component" value="Unassembled WGS sequence"/>
</dbReference>
<feature type="region of interest" description="Disordered" evidence="1">
    <location>
        <begin position="71"/>
        <end position="96"/>
    </location>
</feature>
<dbReference type="InterPro" id="IPR057893">
    <property type="entry name" value="LRV_2"/>
</dbReference>
<gene>
    <name evidence="4" type="ORF">BSR29_04310</name>
</gene>
<keyword evidence="2" id="KW-0472">Membrane</keyword>
<proteinExistence type="predicted"/>
<keyword evidence="5" id="KW-1185">Reference proteome</keyword>
<keyword evidence="2" id="KW-0812">Transmembrane</keyword>
<keyword evidence="2" id="KW-1133">Transmembrane helix</keyword>
<organism evidence="4 5">
    <name type="scientific">Boudabousia liubingyangii</name>
    <dbReference type="NCBI Taxonomy" id="1921764"/>
    <lineage>
        <taxon>Bacteria</taxon>
        <taxon>Bacillati</taxon>
        <taxon>Actinomycetota</taxon>
        <taxon>Actinomycetes</taxon>
        <taxon>Actinomycetales</taxon>
        <taxon>Actinomycetaceae</taxon>
        <taxon>Boudabousia</taxon>
    </lineage>
</organism>
<evidence type="ECO:0000256" key="1">
    <source>
        <dbReference type="SAM" id="MobiDB-lite"/>
    </source>
</evidence>
<accession>A0A1Q5PNC9</accession>
<comment type="caution">
    <text evidence="4">The sequence shown here is derived from an EMBL/GenBank/DDBJ whole genome shotgun (WGS) entry which is preliminary data.</text>
</comment>
<evidence type="ECO:0000259" key="3">
    <source>
        <dbReference type="Pfam" id="PF25591"/>
    </source>
</evidence>
<dbReference type="EMBL" id="MQSV01000002">
    <property type="protein sequence ID" value="OKL49061.1"/>
    <property type="molecule type" value="Genomic_DNA"/>
</dbReference>
<feature type="region of interest" description="Disordered" evidence="1">
    <location>
        <begin position="131"/>
        <end position="185"/>
    </location>
</feature>
<dbReference type="Pfam" id="PF25591">
    <property type="entry name" value="LRV_2"/>
    <property type="match status" value="1"/>
</dbReference>
<evidence type="ECO:0000313" key="5">
    <source>
        <dbReference type="Proteomes" id="UP000186785"/>
    </source>
</evidence>
<evidence type="ECO:0000313" key="4">
    <source>
        <dbReference type="EMBL" id="OKL49061.1"/>
    </source>
</evidence>
<name>A0A1Q5PNC9_9ACTO</name>
<feature type="transmembrane region" description="Helical" evidence="2">
    <location>
        <begin position="102"/>
        <end position="123"/>
    </location>
</feature>
<feature type="compositionally biased region" description="Polar residues" evidence="1">
    <location>
        <begin position="71"/>
        <end position="89"/>
    </location>
</feature>
<reference evidence="4 5" key="1">
    <citation type="submission" date="2016-11" db="EMBL/GenBank/DDBJ databases">
        <title>Actinomyces gypaetusis sp. nov. isolated from the vulture Gypaetus barbatus in Qinghai Tibet Plateau China.</title>
        <authorList>
            <person name="Meng X."/>
        </authorList>
    </citation>
    <scope>NUCLEOTIDE SEQUENCE [LARGE SCALE GENOMIC DNA]</scope>
    <source>
        <strain evidence="4 5">VUL4_2</strain>
    </source>
</reference>